<dbReference type="Proteomes" id="UP000185434">
    <property type="component" value="Chromosome"/>
</dbReference>
<dbReference type="STRING" id="1437875.CFRA_08390"/>
<gene>
    <name evidence="1" type="ORF">CFRA_08390</name>
</gene>
<evidence type="ECO:0000313" key="1">
    <source>
        <dbReference type="EMBL" id="APT89271.1"/>
    </source>
</evidence>
<sequence length="228" mass="24804">MLSSQPAGTESAGSPLLRLDDLIGQSTVVEAPQELIVGRAGNFVVGEDDQFLHRRLLHFWCSANQWMVKNVGSRVPVDIEPRSRGSFARTDLGPGAQTPLAPGASAIVFSTSERTYELHVDVYTPGVHGPRSTYTPDTATATVGKHVPNQEQLKLMQALAAPLARQPGTDDSAIPDVATVARQLGWTEKKVNSKIDYLCRSIEKSGPPMPKPYRISLARYAYEMGYLS</sequence>
<name>A0A1L7CTW8_9CORY</name>
<dbReference type="EMBL" id="CP009247">
    <property type="protein sequence ID" value="APT89271.1"/>
    <property type="molecule type" value="Genomic_DNA"/>
</dbReference>
<organism evidence="1 2">
    <name type="scientific">Corynebacterium frankenforstense DSM 45800</name>
    <dbReference type="NCBI Taxonomy" id="1437875"/>
    <lineage>
        <taxon>Bacteria</taxon>
        <taxon>Bacillati</taxon>
        <taxon>Actinomycetota</taxon>
        <taxon>Actinomycetes</taxon>
        <taxon>Mycobacteriales</taxon>
        <taxon>Corynebacteriaceae</taxon>
        <taxon>Corynebacterium</taxon>
    </lineage>
</organism>
<dbReference type="OrthoDB" id="4414203at2"/>
<accession>A0A1L7CTW8</accession>
<keyword evidence="2" id="KW-1185">Reference proteome</keyword>
<dbReference type="RefSeq" id="WP_075664259.1">
    <property type="nucleotide sequence ID" value="NZ_CP009247.1"/>
</dbReference>
<dbReference type="AlphaFoldDB" id="A0A1L7CTW8"/>
<proteinExistence type="predicted"/>
<dbReference type="KEGG" id="cfk:CFRA_08390"/>
<reference evidence="1 2" key="1">
    <citation type="submission" date="2014-08" db="EMBL/GenBank/DDBJ databases">
        <title>Complete genome sequence of Corynebacterium frankenforstense ST18(T) (=DSM 45800(T)), isolated from raw cow milk.</title>
        <authorList>
            <person name="Ruckert C."/>
            <person name="Albersmeier A."/>
            <person name="Winkler A."/>
            <person name="Lipski A."/>
            <person name="Kalinowski J."/>
        </authorList>
    </citation>
    <scope>NUCLEOTIDE SEQUENCE [LARGE SCALE GENOMIC DNA]</scope>
    <source>
        <strain evidence="1 2">ST18</strain>
    </source>
</reference>
<evidence type="ECO:0000313" key="2">
    <source>
        <dbReference type="Proteomes" id="UP000185434"/>
    </source>
</evidence>
<protein>
    <submittedName>
        <fullName evidence="1">Uncharacterized protein</fullName>
    </submittedName>
</protein>